<dbReference type="PANTHER" id="PTHR11586:SF37">
    <property type="entry name" value="TRNA-BINDING DOMAIN-CONTAINING PROTEIN"/>
    <property type="match status" value="1"/>
</dbReference>
<evidence type="ECO:0000256" key="1">
    <source>
        <dbReference type="ARBA" id="ARBA00022555"/>
    </source>
</evidence>
<proteinExistence type="predicted"/>
<dbReference type="GO" id="GO:0000049">
    <property type="term" value="F:tRNA binding"/>
    <property type="evidence" value="ECO:0007669"/>
    <property type="project" value="UniProtKB-UniRule"/>
</dbReference>
<dbReference type="Pfam" id="PF01588">
    <property type="entry name" value="tRNA_bind"/>
    <property type="match status" value="1"/>
</dbReference>
<dbReference type="Gene3D" id="2.40.50.140">
    <property type="entry name" value="Nucleic acid-binding proteins"/>
    <property type="match status" value="1"/>
</dbReference>
<dbReference type="SUPFAM" id="SSF50249">
    <property type="entry name" value="Nucleic acid-binding proteins"/>
    <property type="match status" value="1"/>
</dbReference>
<gene>
    <name evidence="6" type="ORF">TCHU04912_LOCUS12762</name>
</gene>
<dbReference type="InterPro" id="IPR051270">
    <property type="entry name" value="Tyrosine-tRNA_ligase_regulator"/>
</dbReference>
<feature type="region of interest" description="Disordered" evidence="4">
    <location>
        <begin position="22"/>
        <end position="69"/>
    </location>
</feature>
<organism evidence="6">
    <name type="scientific">Tetraselmis chuii</name>
    <dbReference type="NCBI Taxonomy" id="63592"/>
    <lineage>
        <taxon>Eukaryota</taxon>
        <taxon>Viridiplantae</taxon>
        <taxon>Chlorophyta</taxon>
        <taxon>core chlorophytes</taxon>
        <taxon>Chlorodendrophyceae</taxon>
        <taxon>Chlorodendrales</taxon>
        <taxon>Chlorodendraceae</taxon>
        <taxon>Tetraselmis</taxon>
    </lineage>
</organism>
<dbReference type="InterPro" id="IPR002547">
    <property type="entry name" value="tRNA-bd_dom"/>
</dbReference>
<evidence type="ECO:0000256" key="2">
    <source>
        <dbReference type="ARBA" id="ARBA00022884"/>
    </source>
</evidence>
<dbReference type="AlphaFoldDB" id="A0A7S1SWL4"/>
<dbReference type="PANTHER" id="PTHR11586">
    <property type="entry name" value="TRNA-AMINOACYLATION COFACTOR ARC1 FAMILY MEMBER"/>
    <property type="match status" value="1"/>
</dbReference>
<feature type="domain" description="TRNA-binding" evidence="5">
    <location>
        <begin position="72"/>
        <end position="180"/>
    </location>
</feature>
<name>A0A7S1SWL4_9CHLO</name>
<dbReference type="EMBL" id="HBGG01024551">
    <property type="protein sequence ID" value="CAD9210523.1"/>
    <property type="molecule type" value="Transcribed_RNA"/>
</dbReference>
<evidence type="ECO:0000313" key="6">
    <source>
        <dbReference type="EMBL" id="CAD9210523.1"/>
    </source>
</evidence>
<accession>A0A7S1SWL4</accession>
<dbReference type="InterPro" id="IPR012340">
    <property type="entry name" value="NA-bd_OB-fold"/>
</dbReference>
<evidence type="ECO:0000259" key="5">
    <source>
        <dbReference type="PROSITE" id="PS50886"/>
    </source>
</evidence>
<dbReference type="PROSITE" id="PS50886">
    <property type="entry name" value="TRBD"/>
    <property type="match status" value="1"/>
</dbReference>
<evidence type="ECO:0000256" key="3">
    <source>
        <dbReference type="PROSITE-ProRule" id="PRU00209"/>
    </source>
</evidence>
<protein>
    <recommendedName>
        <fullName evidence="5">tRNA-binding domain-containing protein</fullName>
    </recommendedName>
</protein>
<evidence type="ECO:0000256" key="4">
    <source>
        <dbReference type="SAM" id="MobiDB-lite"/>
    </source>
</evidence>
<keyword evidence="2 3" id="KW-0694">RNA-binding</keyword>
<sequence length="240" mass="24850">MATAIDEAIRLVDALLVEIKSGGSSDRKARNDAGASTVNPAGKDGKKEKKPKQEKKAAPAAAAAQPSGEDDLFSSANIQVGRCASVTDHPNSDKLIKIEVDIGNGEVKKVCAGLKQYIAKEELQGSLVCVIVNLKAAKLGGEPSEAMILAADAQSPSSPNEEIVKPLVPPAGSKPGDQVFLEGGVPSTNLPKTLKSDKWKKIVPELSVRGGKACYRGKPMVVASGAVTLPEVIPDGSGIH</sequence>
<keyword evidence="1 3" id="KW-0820">tRNA-binding</keyword>
<reference evidence="6" key="1">
    <citation type="submission" date="2021-01" db="EMBL/GenBank/DDBJ databases">
        <authorList>
            <person name="Corre E."/>
            <person name="Pelletier E."/>
            <person name="Niang G."/>
            <person name="Scheremetjew M."/>
            <person name="Finn R."/>
            <person name="Kale V."/>
            <person name="Holt S."/>
            <person name="Cochrane G."/>
            <person name="Meng A."/>
            <person name="Brown T."/>
            <person name="Cohen L."/>
        </authorList>
    </citation>
    <scope>NUCLEOTIDE SEQUENCE</scope>
    <source>
        <strain evidence="6">PLY429</strain>
    </source>
</reference>